<dbReference type="AlphaFoldDB" id="A0A5C6AST0"/>
<accession>A0A5C6AST0</accession>
<name>A0A5C6AST0_9BACT</name>
<dbReference type="Proteomes" id="UP000320176">
    <property type="component" value="Unassembled WGS sequence"/>
</dbReference>
<gene>
    <name evidence="2" type="ORF">Pla52n_38090</name>
</gene>
<sequence length="229" mass="24707">MKDRFAVRDLLLVFSASCVLTLALWPRSPARQIVHLETSSGHWETRSLATNDPRLELIGTALLAKELQSNSPDVAVATWRRELDSFYRANPPRDANGSVDTVAATASISDDVVIASYEAAVSETTLSPAAVSSPIVEPSTQSAPFASENTNSSGIAVQLGETIPRSLPQFAFHAAFLVGVLMASGYKHWTMKIPAVPKRRRQPVAVRIRQYSLASLASLGGFACILLVF</sequence>
<keyword evidence="1" id="KW-0812">Transmembrane</keyword>
<dbReference type="OrthoDB" id="256353at2"/>
<keyword evidence="1" id="KW-0472">Membrane</keyword>
<evidence type="ECO:0000313" key="2">
    <source>
        <dbReference type="EMBL" id="TWU02750.1"/>
    </source>
</evidence>
<feature type="transmembrane region" description="Helical" evidence="1">
    <location>
        <begin position="170"/>
        <end position="189"/>
    </location>
</feature>
<organism evidence="2 3">
    <name type="scientific">Stieleria varia</name>
    <dbReference type="NCBI Taxonomy" id="2528005"/>
    <lineage>
        <taxon>Bacteria</taxon>
        <taxon>Pseudomonadati</taxon>
        <taxon>Planctomycetota</taxon>
        <taxon>Planctomycetia</taxon>
        <taxon>Pirellulales</taxon>
        <taxon>Pirellulaceae</taxon>
        <taxon>Stieleria</taxon>
    </lineage>
</organism>
<evidence type="ECO:0000313" key="3">
    <source>
        <dbReference type="Proteomes" id="UP000320176"/>
    </source>
</evidence>
<keyword evidence="1" id="KW-1133">Transmembrane helix</keyword>
<proteinExistence type="predicted"/>
<comment type="caution">
    <text evidence="2">The sequence shown here is derived from an EMBL/GenBank/DDBJ whole genome shotgun (WGS) entry which is preliminary data.</text>
</comment>
<evidence type="ECO:0000256" key="1">
    <source>
        <dbReference type="SAM" id="Phobius"/>
    </source>
</evidence>
<reference evidence="2 3" key="1">
    <citation type="submission" date="2019-02" db="EMBL/GenBank/DDBJ databases">
        <title>Deep-cultivation of Planctomycetes and their phenomic and genomic characterization uncovers novel biology.</title>
        <authorList>
            <person name="Wiegand S."/>
            <person name="Jogler M."/>
            <person name="Boedeker C."/>
            <person name="Pinto D."/>
            <person name="Vollmers J."/>
            <person name="Rivas-Marin E."/>
            <person name="Kohn T."/>
            <person name="Peeters S.H."/>
            <person name="Heuer A."/>
            <person name="Rast P."/>
            <person name="Oberbeckmann S."/>
            <person name="Bunk B."/>
            <person name="Jeske O."/>
            <person name="Meyerdierks A."/>
            <person name="Storesund J.E."/>
            <person name="Kallscheuer N."/>
            <person name="Luecker S."/>
            <person name="Lage O.M."/>
            <person name="Pohl T."/>
            <person name="Merkel B.J."/>
            <person name="Hornburger P."/>
            <person name="Mueller R.-W."/>
            <person name="Bruemmer F."/>
            <person name="Labrenz M."/>
            <person name="Spormann A.M."/>
            <person name="Op Den Camp H."/>
            <person name="Overmann J."/>
            <person name="Amann R."/>
            <person name="Jetten M.S.M."/>
            <person name="Mascher T."/>
            <person name="Medema M.H."/>
            <person name="Devos D.P."/>
            <person name="Kaster A.-K."/>
            <person name="Ovreas L."/>
            <person name="Rohde M."/>
            <person name="Galperin M.Y."/>
            <person name="Jogler C."/>
        </authorList>
    </citation>
    <scope>NUCLEOTIDE SEQUENCE [LARGE SCALE GENOMIC DNA]</scope>
    <source>
        <strain evidence="2 3">Pla52n</strain>
    </source>
</reference>
<dbReference type="RefSeq" id="WP_146521020.1">
    <property type="nucleotide sequence ID" value="NZ_CP151726.1"/>
</dbReference>
<feature type="transmembrane region" description="Helical" evidence="1">
    <location>
        <begin position="210"/>
        <end position="228"/>
    </location>
</feature>
<keyword evidence="3" id="KW-1185">Reference proteome</keyword>
<protein>
    <submittedName>
        <fullName evidence="2">Uncharacterized protein</fullName>
    </submittedName>
</protein>
<dbReference type="EMBL" id="SJPN01000004">
    <property type="protein sequence ID" value="TWU02750.1"/>
    <property type="molecule type" value="Genomic_DNA"/>
</dbReference>